<protein>
    <submittedName>
        <fullName evidence="1">Uncharacterized protein</fullName>
    </submittedName>
</protein>
<keyword evidence="2" id="KW-1185">Reference proteome</keyword>
<dbReference type="KEGG" id="pbro:HOP40_20595"/>
<dbReference type="RefSeq" id="WP_172161020.1">
    <property type="nucleotide sequence ID" value="NZ_CP053564.1"/>
</dbReference>
<dbReference type="EMBL" id="CP053564">
    <property type="protein sequence ID" value="QJY47901.1"/>
    <property type="molecule type" value="Genomic_DNA"/>
</dbReference>
<name>A0A6M6JNM0_9PSEU</name>
<sequence length="164" mass="17549">MAGCGGGDQEGSGDAAGGLAQLADEFLRVRHDLAPLLAKLQAELTDYGKVFTGDTVVAAIRHYDGYWRSPRVLGPTDRHSAYRLSQVTTEELAAGTGAAPTFPAGYRDVAPRLQPGLTVHRITFHEPGQSLGIDLDALVSVAGRWRLLPTPWLVLDVDEPGHSH</sequence>
<organism evidence="1 2">
    <name type="scientific">Pseudonocardia broussonetiae</name>
    <dbReference type="NCBI Taxonomy" id="2736640"/>
    <lineage>
        <taxon>Bacteria</taxon>
        <taxon>Bacillati</taxon>
        <taxon>Actinomycetota</taxon>
        <taxon>Actinomycetes</taxon>
        <taxon>Pseudonocardiales</taxon>
        <taxon>Pseudonocardiaceae</taxon>
        <taxon>Pseudonocardia</taxon>
    </lineage>
</organism>
<dbReference type="Proteomes" id="UP000505377">
    <property type="component" value="Chromosome"/>
</dbReference>
<accession>A0A6M6JNM0</accession>
<evidence type="ECO:0000313" key="1">
    <source>
        <dbReference type="EMBL" id="QJY47901.1"/>
    </source>
</evidence>
<evidence type="ECO:0000313" key="2">
    <source>
        <dbReference type="Proteomes" id="UP000505377"/>
    </source>
</evidence>
<dbReference type="AlphaFoldDB" id="A0A6M6JNM0"/>
<reference evidence="1 2" key="1">
    <citation type="submission" date="2020-05" db="EMBL/GenBank/DDBJ databases">
        <authorList>
            <person name="Mo P."/>
        </authorList>
    </citation>
    <scope>NUCLEOTIDE SEQUENCE [LARGE SCALE GENOMIC DNA]</scope>
    <source>
        <strain evidence="1 2">Gen01</strain>
    </source>
</reference>
<proteinExistence type="predicted"/>
<gene>
    <name evidence="1" type="ORF">HOP40_20595</name>
</gene>